<keyword evidence="1" id="KW-0808">Transferase</keyword>
<dbReference type="Gene3D" id="1.10.246.130">
    <property type="match status" value="1"/>
</dbReference>
<evidence type="ECO:0000313" key="4">
    <source>
        <dbReference type="EMBL" id="CAB4935255.1"/>
    </source>
</evidence>
<evidence type="ECO:0000256" key="2">
    <source>
        <dbReference type="ARBA" id="ARBA00022801"/>
    </source>
</evidence>
<dbReference type="InterPro" id="IPR029055">
    <property type="entry name" value="Ntn_hydrolases_N"/>
</dbReference>
<dbReference type="InterPro" id="IPR043137">
    <property type="entry name" value="GGT_ssub_C"/>
</dbReference>
<keyword evidence="3" id="KW-0865">Zymogen</keyword>
<dbReference type="PRINTS" id="PR01210">
    <property type="entry name" value="GGTRANSPTASE"/>
</dbReference>
<organism evidence="4">
    <name type="scientific">freshwater metagenome</name>
    <dbReference type="NCBI Taxonomy" id="449393"/>
    <lineage>
        <taxon>unclassified sequences</taxon>
        <taxon>metagenomes</taxon>
        <taxon>ecological metagenomes</taxon>
    </lineage>
</organism>
<dbReference type="PANTHER" id="PTHR43199:SF1">
    <property type="entry name" value="GLUTATHIONE HYDROLASE PROENZYME"/>
    <property type="match status" value="1"/>
</dbReference>
<dbReference type="GO" id="GO:0016740">
    <property type="term" value="F:transferase activity"/>
    <property type="evidence" value="ECO:0007669"/>
    <property type="project" value="UniProtKB-KW"/>
</dbReference>
<gene>
    <name evidence="4" type="ORF">UFOPK3674_01435</name>
</gene>
<dbReference type="InterPro" id="IPR043138">
    <property type="entry name" value="GGT_lsub"/>
</dbReference>
<keyword evidence="2" id="KW-0378">Hydrolase</keyword>
<evidence type="ECO:0000256" key="3">
    <source>
        <dbReference type="ARBA" id="ARBA00023145"/>
    </source>
</evidence>
<dbReference type="PANTHER" id="PTHR43199">
    <property type="entry name" value="GLUTATHIONE HYDROLASE"/>
    <property type="match status" value="1"/>
</dbReference>
<dbReference type="InterPro" id="IPR051792">
    <property type="entry name" value="GGT_bact"/>
</dbReference>
<dbReference type="AlphaFoldDB" id="A0A6J7IWI6"/>
<proteinExistence type="predicted"/>
<dbReference type="Pfam" id="PF01019">
    <property type="entry name" value="G_glu_transpept"/>
    <property type="match status" value="2"/>
</dbReference>
<reference evidence="4" key="1">
    <citation type="submission" date="2020-05" db="EMBL/GenBank/DDBJ databases">
        <authorList>
            <person name="Chiriac C."/>
            <person name="Salcher M."/>
            <person name="Ghai R."/>
            <person name="Kavagutti S V."/>
        </authorList>
    </citation>
    <scope>NUCLEOTIDE SEQUENCE</scope>
</reference>
<dbReference type="GO" id="GO:0016787">
    <property type="term" value="F:hydrolase activity"/>
    <property type="evidence" value="ECO:0007669"/>
    <property type="project" value="UniProtKB-KW"/>
</dbReference>
<evidence type="ECO:0000256" key="1">
    <source>
        <dbReference type="ARBA" id="ARBA00022679"/>
    </source>
</evidence>
<dbReference type="SUPFAM" id="SSF56235">
    <property type="entry name" value="N-terminal nucleophile aminohydrolases (Ntn hydrolases)"/>
    <property type="match status" value="1"/>
</dbReference>
<protein>
    <submittedName>
        <fullName evidence="4">Unannotated protein</fullName>
    </submittedName>
</protein>
<sequence>MVAAGHPQTAAVGAQVLREGGNAVDAVLASMLASWVLEPLLTGPGGGGYMLVAGAGTEPTLLDFFVAAPGADAGATHAELLPIEVDFGGARQIFNCGPASCGVSGTPAGIAAAAERWGVVPLADLAAPAAQLARDGIRINAQQGYIFEILAGLLLRGEPAAQELFAPGGRVLRAGDTFRSDDFADTIERLGRDGAEPFYRGDLADAVVEHVTRGGGLLGTTDLAAYGALPREPVRADYHGRQVLTNPPPSAGGILLALALGRLDALDRAPRPEELAAVMRDVQELRTPAFTAGLAETGFLQRFLAANLGSTTHISALDADGLACSATCSNGTSSGVVVPGTGIHLNNIMGEEDLNPLGFFRDPPGLRMPSMMSPTVVLGADGEVELVLGSAGSNRIRSAILQVVVNVVDHGMSAAEAIAAPRLHVEGGVAYAEPGIDVAAIAGAGSPAPFTEQNLFFGGVQAVERDAVSGLLSGAGDPRRGGAAVAA</sequence>
<name>A0A6J7IWI6_9ZZZZ</name>
<accession>A0A6J7IWI6</accession>
<dbReference type="Gene3D" id="3.60.20.40">
    <property type="match status" value="1"/>
</dbReference>
<dbReference type="EMBL" id="CAFBMX010000006">
    <property type="protein sequence ID" value="CAB4935255.1"/>
    <property type="molecule type" value="Genomic_DNA"/>
</dbReference>